<feature type="region of interest" description="Disordered" evidence="1">
    <location>
        <begin position="49"/>
        <end position="75"/>
    </location>
</feature>
<reference evidence="2 3" key="1">
    <citation type="journal article" date="2021" name="BMC Genomics">
        <title>Telomere-to-telomere genome assembly of asparaginase-producing Trichoderma simmonsii.</title>
        <authorList>
            <person name="Chung D."/>
            <person name="Kwon Y.M."/>
            <person name="Yang Y."/>
        </authorList>
    </citation>
    <scope>NUCLEOTIDE SEQUENCE [LARGE SCALE GENOMIC DNA]</scope>
    <source>
        <strain evidence="2 3">GH-Sj1</strain>
    </source>
</reference>
<keyword evidence="3" id="KW-1185">Reference proteome</keyword>
<sequence>MTNPRGRHTSQLGRFLSLHMRTFSSSTPDFTFVTAAQVLHKSIMKSRQNFSAHNLQAKECGGPQHQPKPHVRPRN</sequence>
<dbReference type="AlphaFoldDB" id="A0A8G0P8P5"/>
<dbReference type="EMBL" id="CP075864">
    <property type="protein sequence ID" value="QYS93495.1"/>
    <property type="molecule type" value="Genomic_DNA"/>
</dbReference>
<organism evidence="2 3">
    <name type="scientific">Trichoderma simmonsii</name>
    <dbReference type="NCBI Taxonomy" id="1491479"/>
    <lineage>
        <taxon>Eukaryota</taxon>
        <taxon>Fungi</taxon>
        <taxon>Dikarya</taxon>
        <taxon>Ascomycota</taxon>
        <taxon>Pezizomycotina</taxon>
        <taxon>Sordariomycetes</taxon>
        <taxon>Hypocreomycetidae</taxon>
        <taxon>Hypocreales</taxon>
        <taxon>Hypocreaceae</taxon>
        <taxon>Trichoderma</taxon>
    </lineage>
</organism>
<evidence type="ECO:0000313" key="3">
    <source>
        <dbReference type="Proteomes" id="UP000826661"/>
    </source>
</evidence>
<gene>
    <name evidence="2" type="ORF">H0G86_000870</name>
</gene>
<evidence type="ECO:0000313" key="2">
    <source>
        <dbReference type="EMBL" id="QYS93495.1"/>
    </source>
</evidence>
<protein>
    <submittedName>
        <fullName evidence="2">Uncharacterized protein</fullName>
    </submittedName>
</protein>
<dbReference type="Proteomes" id="UP000826661">
    <property type="component" value="Chromosome I"/>
</dbReference>
<evidence type="ECO:0000256" key="1">
    <source>
        <dbReference type="SAM" id="MobiDB-lite"/>
    </source>
</evidence>
<accession>A0A8G0P8P5</accession>
<name>A0A8G0P8P5_9HYPO</name>
<proteinExistence type="predicted"/>